<feature type="compositionally biased region" description="Low complexity" evidence="6">
    <location>
        <begin position="28"/>
        <end position="40"/>
    </location>
</feature>
<proteinExistence type="predicted"/>
<reference evidence="8" key="1">
    <citation type="submission" date="2021-01" db="EMBL/GenBank/DDBJ databases">
        <authorList>
            <person name="Corre E."/>
            <person name="Pelletier E."/>
            <person name="Niang G."/>
            <person name="Scheremetjew M."/>
            <person name="Finn R."/>
            <person name="Kale V."/>
            <person name="Holt S."/>
            <person name="Cochrane G."/>
            <person name="Meng A."/>
            <person name="Brown T."/>
            <person name="Cohen L."/>
        </authorList>
    </citation>
    <scope>NUCLEOTIDE SEQUENCE</scope>
    <source>
        <strain evidence="8">CCMP125</strain>
    </source>
</reference>
<keyword evidence="1" id="KW-0343">GTPase activation</keyword>
<evidence type="ECO:0000259" key="7">
    <source>
        <dbReference type="PROSITE" id="PS50115"/>
    </source>
</evidence>
<dbReference type="PROSITE" id="PS50115">
    <property type="entry name" value="ARFGAP"/>
    <property type="match status" value="1"/>
</dbReference>
<feature type="region of interest" description="Disordered" evidence="6">
    <location>
        <begin position="82"/>
        <end position="104"/>
    </location>
</feature>
<accession>A0A7S2Y3B6</accession>
<dbReference type="InterPro" id="IPR001164">
    <property type="entry name" value="ArfGAP_dom"/>
</dbReference>
<evidence type="ECO:0000256" key="1">
    <source>
        <dbReference type="ARBA" id="ARBA00022468"/>
    </source>
</evidence>
<dbReference type="GO" id="GO:0000139">
    <property type="term" value="C:Golgi membrane"/>
    <property type="evidence" value="ECO:0007669"/>
    <property type="project" value="TreeGrafter"/>
</dbReference>
<name>A0A7S2Y3B6_9STRA</name>
<dbReference type="GO" id="GO:0030100">
    <property type="term" value="P:regulation of endocytosis"/>
    <property type="evidence" value="ECO:0007669"/>
    <property type="project" value="TreeGrafter"/>
</dbReference>
<dbReference type="SMART" id="SM00105">
    <property type="entry name" value="ArfGap"/>
    <property type="match status" value="1"/>
</dbReference>
<evidence type="ECO:0000256" key="5">
    <source>
        <dbReference type="PROSITE-ProRule" id="PRU00288"/>
    </source>
</evidence>
<evidence type="ECO:0000256" key="6">
    <source>
        <dbReference type="SAM" id="MobiDB-lite"/>
    </source>
</evidence>
<dbReference type="PANTHER" id="PTHR46395:SF1">
    <property type="entry name" value="ADP-RIBOSYLATION FACTOR GTPASE-ACTIVATING PROTEIN 1"/>
    <property type="match status" value="1"/>
</dbReference>
<feature type="region of interest" description="Disordered" evidence="6">
    <location>
        <begin position="273"/>
        <end position="299"/>
    </location>
</feature>
<keyword evidence="4" id="KW-0862">Zinc</keyword>
<feature type="region of interest" description="Disordered" evidence="6">
    <location>
        <begin position="1"/>
        <end position="61"/>
    </location>
</feature>
<dbReference type="GO" id="GO:0032012">
    <property type="term" value="P:regulation of ARF protein signal transduction"/>
    <property type="evidence" value="ECO:0007669"/>
    <property type="project" value="TreeGrafter"/>
</dbReference>
<protein>
    <recommendedName>
        <fullName evidence="7">Arf-GAP domain-containing protein</fullName>
    </recommendedName>
</protein>
<feature type="region of interest" description="Disordered" evidence="6">
    <location>
        <begin position="203"/>
        <end position="224"/>
    </location>
</feature>
<dbReference type="PRINTS" id="PR00405">
    <property type="entry name" value="REVINTRACTNG"/>
</dbReference>
<feature type="domain" description="Arf-GAP" evidence="7">
    <location>
        <begin position="113"/>
        <end position="197"/>
    </location>
</feature>
<keyword evidence="3 5" id="KW-0863">Zinc-finger</keyword>
<dbReference type="EMBL" id="HBHT01006051">
    <property type="protein sequence ID" value="CAD9948075.1"/>
    <property type="molecule type" value="Transcribed_RNA"/>
</dbReference>
<organism evidence="8">
    <name type="scientific">Entomoneis paludosa</name>
    <dbReference type="NCBI Taxonomy" id="265537"/>
    <lineage>
        <taxon>Eukaryota</taxon>
        <taxon>Sar</taxon>
        <taxon>Stramenopiles</taxon>
        <taxon>Ochrophyta</taxon>
        <taxon>Bacillariophyta</taxon>
        <taxon>Bacillariophyceae</taxon>
        <taxon>Bacillariophycidae</taxon>
        <taxon>Entomoneidaceae</taxon>
        <taxon>Entomoneis</taxon>
    </lineage>
</organism>
<gene>
    <name evidence="8" type="ORF">APAL1065_LOCUS4002</name>
</gene>
<feature type="compositionally biased region" description="Basic and acidic residues" evidence="6">
    <location>
        <begin position="1"/>
        <end position="10"/>
    </location>
</feature>
<dbReference type="PANTHER" id="PTHR46395">
    <property type="entry name" value="ADP-RIBOSYLATION FACTOR GTPASE-ACTIVATING PROTEIN 1"/>
    <property type="match status" value="1"/>
</dbReference>
<evidence type="ECO:0000256" key="3">
    <source>
        <dbReference type="ARBA" id="ARBA00022771"/>
    </source>
</evidence>
<sequence length="299" mass="33013">MTDPGDHDADGSSTSRSQGIPPPSTDKVTTSPRVSSPSSVADDLPIQKKVARRLSPTSSTTASDDVIDISILEMASREIEQLRQWQHSSASSSPSSSQQQQPQHITRTYKFPSACWTVLQHKPGNESCVDCGARNPQWGAVSYGALVCLHCSGYHRSLGVQVSCVRSVIMDEWSLPQILAMLEGGNAPLTTFFQRHLLCRQSCPSRSPEDGRSSTTSTSTAKTRLIHADNVTQVRYRTKAALFYRQQLQVHVQEQFLGTSAHAVVYQAGRREWVSSPTTHPQKQQQRRSRLSHSQSSIK</sequence>
<dbReference type="GO" id="GO:0005096">
    <property type="term" value="F:GTPase activator activity"/>
    <property type="evidence" value="ECO:0007669"/>
    <property type="project" value="UniProtKB-KW"/>
</dbReference>
<dbReference type="Pfam" id="PF01412">
    <property type="entry name" value="ArfGap"/>
    <property type="match status" value="1"/>
</dbReference>
<feature type="compositionally biased region" description="Low complexity" evidence="6">
    <location>
        <begin position="86"/>
        <end position="104"/>
    </location>
</feature>
<dbReference type="InterPro" id="IPR038508">
    <property type="entry name" value="ArfGAP_dom_sf"/>
</dbReference>
<keyword evidence="2" id="KW-0479">Metal-binding</keyword>
<evidence type="ECO:0000256" key="4">
    <source>
        <dbReference type="ARBA" id="ARBA00022833"/>
    </source>
</evidence>
<evidence type="ECO:0000313" key="8">
    <source>
        <dbReference type="EMBL" id="CAD9948075.1"/>
    </source>
</evidence>
<dbReference type="AlphaFoldDB" id="A0A7S2Y3B6"/>
<dbReference type="SUPFAM" id="SSF57863">
    <property type="entry name" value="ArfGap/RecO-like zinc finger"/>
    <property type="match status" value="1"/>
</dbReference>
<dbReference type="GO" id="GO:0008270">
    <property type="term" value="F:zinc ion binding"/>
    <property type="evidence" value="ECO:0007669"/>
    <property type="project" value="UniProtKB-KW"/>
</dbReference>
<dbReference type="InterPro" id="IPR037278">
    <property type="entry name" value="ARFGAP/RecO"/>
</dbReference>
<dbReference type="Gene3D" id="1.10.220.150">
    <property type="entry name" value="Arf GTPase activating protein"/>
    <property type="match status" value="1"/>
</dbReference>
<evidence type="ECO:0000256" key="2">
    <source>
        <dbReference type="ARBA" id="ARBA00022723"/>
    </source>
</evidence>